<dbReference type="Proteomes" id="UP000008022">
    <property type="component" value="Unassembled WGS sequence"/>
</dbReference>
<reference evidence="3" key="1">
    <citation type="submission" date="2013-06" db="EMBL/GenBank/DDBJ databases">
        <authorList>
            <person name="Zhao Q."/>
        </authorList>
    </citation>
    <scope>NUCLEOTIDE SEQUENCE</scope>
    <source>
        <strain evidence="3">cv. W1943</strain>
    </source>
</reference>
<accession>A0A0E0RC81</accession>
<organism evidence="2 3">
    <name type="scientific">Oryza rufipogon</name>
    <name type="common">Brownbeard rice</name>
    <name type="synonym">Asian wild rice</name>
    <dbReference type="NCBI Taxonomy" id="4529"/>
    <lineage>
        <taxon>Eukaryota</taxon>
        <taxon>Viridiplantae</taxon>
        <taxon>Streptophyta</taxon>
        <taxon>Embryophyta</taxon>
        <taxon>Tracheophyta</taxon>
        <taxon>Spermatophyta</taxon>
        <taxon>Magnoliopsida</taxon>
        <taxon>Liliopsida</taxon>
        <taxon>Poales</taxon>
        <taxon>Poaceae</taxon>
        <taxon>BOP clade</taxon>
        <taxon>Oryzoideae</taxon>
        <taxon>Oryzeae</taxon>
        <taxon>Oryzinae</taxon>
        <taxon>Oryza</taxon>
    </lineage>
</organism>
<keyword evidence="1" id="KW-1133">Transmembrane helix</keyword>
<evidence type="ECO:0000256" key="1">
    <source>
        <dbReference type="SAM" id="Phobius"/>
    </source>
</evidence>
<protein>
    <submittedName>
        <fullName evidence="2">Uncharacterized protein</fullName>
    </submittedName>
</protein>
<dbReference type="EnsemblPlants" id="ORUFI11G25110.1">
    <property type="protein sequence ID" value="ORUFI11G25110.1"/>
    <property type="gene ID" value="ORUFI11G25110"/>
</dbReference>
<proteinExistence type="predicted"/>
<evidence type="ECO:0000313" key="2">
    <source>
        <dbReference type="EnsemblPlants" id="ORUFI11G25110.1"/>
    </source>
</evidence>
<reference evidence="2" key="2">
    <citation type="submission" date="2015-06" db="UniProtKB">
        <authorList>
            <consortium name="EnsemblPlants"/>
        </authorList>
    </citation>
    <scope>IDENTIFICATION</scope>
</reference>
<feature type="transmembrane region" description="Helical" evidence="1">
    <location>
        <begin position="92"/>
        <end position="108"/>
    </location>
</feature>
<keyword evidence="1" id="KW-0472">Membrane</keyword>
<dbReference type="Gramene" id="ORUFI11G25110.1">
    <property type="protein sequence ID" value="ORUFI11G25110.1"/>
    <property type="gene ID" value="ORUFI11G25110"/>
</dbReference>
<keyword evidence="3" id="KW-1185">Reference proteome</keyword>
<name>A0A0E0RC81_ORYRU</name>
<keyword evidence="1" id="KW-0812">Transmembrane</keyword>
<evidence type="ECO:0000313" key="3">
    <source>
        <dbReference type="Proteomes" id="UP000008022"/>
    </source>
</evidence>
<dbReference type="AlphaFoldDB" id="A0A0E0RC81"/>
<feature type="transmembrane region" description="Helical" evidence="1">
    <location>
        <begin position="128"/>
        <end position="145"/>
    </location>
</feature>
<sequence>MSARNGASSPLSPSSRWLAPPFPLSPSSHPLRRGPFLLFIGWGEELGSGNEFDLGRPGNDVFAIIVQKKGDRYVCKCRLAERERERAMAHRSPFHFTLPLAFLLHLWPSRRLLLLGRCASLIRYIDRFFFNDALVLIFYIVCLLIHRRYDLMAGCTLALPESIHSSIA</sequence>
<dbReference type="HOGENOM" id="CLU_1589049_0_0_1"/>